<organism evidence="2 3">
    <name type="scientific">Leeia aquatica</name>
    <dbReference type="NCBI Taxonomy" id="2725557"/>
    <lineage>
        <taxon>Bacteria</taxon>
        <taxon>Pseudomonadati</taxon>
        <taxon>Pseudomonadota</taxon>
        <taxon>Betaproteobacteria</taxon>
        <taxon>Neisseriales</taxon>
        <taxon>Leeiaceae</taxon>
        <taxon>Leeia</taxon>
    </lineage>
</organism>
<gene>
    <name evidence="2" type="ORF">HF682_03835</name>
</gene>
<keyword evidence="1" id="KW-0732">Signal</keyword>
<dbReference type="Proteomes" id="UP000587991">
    <property type="component" value="Unassembled WGS sequence"/>
</dbReference>
<name>A0A847S3A8_9NEIS</name>
<feature type="chain" id="PRO_5032713471" description="Lipoprotein" evidence="1">
    <location>
        <begin position="23"/>
        <end position="142"/>
    </location>
</feature>
<evidence type="ECO:0000313" key="3">
    <source>
        <dbReference type="Proteomes" id="UP000587991"/>
    </source>
</evidence>
<dbReference type="PROSITE" id="PS51257">
    <property type="entry name" value="PROKAR_LIPOPROTEIN"/>
    <property type="match status" value="1"/>
</dbReference>
<dbReference type="EMBL" id="JABAIM010000001">
    <property type="protein sequence ID" value="NLR74283.1"/>
    <property type="molecule type" value="Genomic_DNA"/>
</dbReference>
<sequence length="142" mass="15264">MKPIISALLLCAALSVPLSSVAACVLPVPDGDEVPPSPANLFGKIERVQLPYVVIRNGRTGARQKVSLKGAAAVYTVYGGDGPVSGLKRELQVWVWYRHCVRPTRGIPHVAYFQVFSMDPGDRATLDREGRIIAVPSSPSTP</sequence>
<feature type="signal peptide" evidence="1">
    <location>
        <begin position="1"/>
        <end position="22"/>
    </location>
</feature>
<dbReference type="AlphaFoldDB" id="A0A847S3A8"/>
<evidence type="ECO:0008006" key="4">
    <source>
        <dbReference type="Google" id="ProtNLM"/>
    </source>
</evidence>
<reference evidence="2 3" key="1">
    <citation type="submission" date="2020-04" db="EMBL/GenBank/DDBJ databases">
        <title>Draft genome of Leeia sp. IMCC25680.</title>
        <authorList>
            <person name="Song J."/>
            <person name="Cho J.-C."/>
        </authorList>
    </citation>
    <scope>NUCLEOTIDE SEQUENCE [LARGE SCALE GENOMIC DNA]</scope>
    <source>
        <strain evidence="2 3">IMCC25680</strain>
    </source>
</reference>
<protein>
    <recommendedName>
        <fullName evidence="4">Lipoprotein</fullName>
    </recommendedName>
</protein>
<dbReference type="RefSeq" id="WP_168875906.1">
    <property type="nucleotide sequence ID" value="NZ_JABAIM010000001.1"/>
</dbReference>
<keyword evidence="3" id="KW-1185">Reference proteome</keyword>
<evidence type="ECO:0000256" key="1">
    <source>
        <dbReference type="SAM" id="SignalP"/>
    </source>
</evidence>
<evidence type="ECO:0000313" key="2">
    <source>
        <dbReference type="EMBL" id="NLR74283.1"/>
    </source>
</evidence>
<proteinExistence type="predicted"/>
<comment type="caution">
    <text evidence="2">The sequence shown here is derived from an EMBL/GenBank/DDBJ whole genome shotgun (WGS) entry which is preliminary data.</text>
</comment>
<accession>A0A847S3A8</accession>